<organism evidence="1 2">
    <name type="scientific">Hyalangium rubrum</name>
    <dbReference type="NCBI Taxonomy" id="3103134"/>
    <lineage>
        <taxon>Bacteria</taxon>
        <taxon>Pseudomonadati</taxon>
        <taxon>Myxococcota</taxon>
        <taxon>Myxococcia</taxon>
        <taxon>Myxococcales</taxon>
        <taxon>Cystobacterineae</taxon>
        <taxon>Archangiaceae</taxon>
        <taxon>Hyalangium</taxon>
    </lineage>
</organism>
<reference evidence="1 2" key="1">
    <citation type="submission" date="2023-12" db="EMBL/GenBank/DDBJ databases">
        <title>the genome sequence of Hyalangium sp. s54d21.</title>
        <authorList>
            <person name="Zhang X."/>
        </authorList>
    </citation>
    <scope>NUCLEOTIDE SEQUENCE [LARGE SCALE GENOMIC DNA]</scope>
    <source>
        <strain evidence="2">s54d21</strain>
    </source>
</reference>
<keyword evidence="2" id="KW-1185">Reference proteome</keyword>
<evidence type="ECO:0000313" key="1">
    <source>
        <dbReference type="EMBL" id="MDY7226037.1"/>
    </source>
</evidence>
<evidence type="ECO:0000313" key="2">
    <source>
        <dbReference type="Proteomes" id="UP001291309"/>
    </source>
</evidence>
<sequence length="153" mass="17469">MLTALLALSLATAPSVDEFFREPERVQIFLAELDQEMLTPRENDTRPRSGVFLLTREGPELKKEDREALSKIWVPAKDHTPRPPRKCMFNPDIALRFWRGKTWVDAVVCFSCEQIAFRGPKGEIIKPGFLDDFSVLHQVAKQAFPDGSYHKGL</sequence>
<protein>
    <submittedName>
        <fullName evidence="1">Uncharacterized protein</fullName>
    </submittedName>
</protein>
<gene>
    <name evidence="1" type="ORF">SYV04_06565</name>
</gene>
<comment type="caution">
    <text evidence="1">The sequence shown here is derived from an EMBL/GenBank/DDBJ whole genome shotgun (WGS) entry which is preliminary data.</text>
</comment>
<accession>A0ABU5GXW0</accession>
<proteinExistence type="predicted"/>
<dbReference type="EMBL" id="JAXIVS010000002">
    <property type="protein sequence ID" value="MDY7226037.1"/>
    <property type="molecule type" value="Genomic_DNA"/>
</dbReference>
<name>A0ABU5GXW0_9BACT</name>
<dbReference type="RefSeq" id="WP_321544758.1">
    <property type="nucleotide sequence ID" value="NZ_JAXIVS010000002.1"/>
</dbReference>
<dbReference type="Proteomes" id="UP001291309">
    <property type="component" value="Unassembled WGS sequence"/>
</dbReference>